<dbReference type="PANTHER" id="PTHR42791:SF5">
    <property type="entry name" value="HYPOTHETICAL ACETYLTRANSFERASE (EUROFUNG)"/>
    <property type="match status" value="1"/>
</dbReference>
<dbReference type="CDD" id="cd04301">
    <property type="entry name" value="NAT_SF"/>
    <property type="match status" value="1"/>
</dbReference>
<proteinExistence type="predicted"/>
<protein>
    <recommendedName>
        <fullName evidence="1">N-acetyltransferase domain-containing protein</fullName>
    </recommendedName>
</protein>
<reference evidence="2" key="1">
    <citation type="journal article" date="2020" name="Stud. Mycol.">
        <title>101 Dothideomycetes genomes: a test case for predicting lifestyles and emergence of pathogens.</title>
        <authorList>
            <person name="Haridas S."/>
            <person name="Albert R."/>
            <person name="Binder M."/>
            <person name="Bloem J."/>
            <person name="Labutti K."/>
            <person name="Salamov A."/>
            <person name="Andreopoulos B."/>
            <person name="Baker S."/>
            <person name="Barry K."/>
            <person name="Bills G."/>
            <person name="Bluhm B."/>
            <person name="Cannon C."/>
            <person name="Castanera R."/>
            <person name="Culley D."/>
            <person name="Daum C."/>
            <person name="Ezra D."/>
            <person name="Gonzalez J."/>
            <person name="Henrissat B."/>
            <person name="Kuo A."/>
            <person name="Liang C."/>
            <person name="Lipzen A."/>
            <person name="Lutzoni F."/>
            <person name="Magnuson J."/>
            <person name="Mondo S."/>
            <person name="Nolan M."/>
            <person name="Ohm R."/>
            <person name="Pangilinan J."/>
            <person name="Park H.-J."/>
            <person name="Ramirez L."/>
            <person name="Alfaro M."/>
            <person name="Sun H."/>
            <person name="Tritt A."/>
            <person name="Yoshinaga Y."/>
            <person name="Zwiers L.-H."/>
            <person name="Turgeon B."/>
            <person name="Goodwin S."/>
            <person name="Spatafora J."/>
            <person name="Crous P."/>
            <person name="Grigoriev I."/>
        </authorList>
    </citation>
    <scope>NUCLEOTIDE SEQUENCE</scope>
    <source>
        <strain evidence="2">Tuck. ex Michener</strain>
    </source>
</reference>
<gene>
    <name evidence="2" type="ORF">EV356DRAFT_501556</name>
</gene>
<evidence type="ECO:0000313" key="3">
    <source>
        <dbReference type="Proteomes" id="UP000800092"/>
    </source>
</evidence>
<accession>A0A6A6H9B7</accession>
<dbReference type="InterPro" id="IPR000182">
    <property type="entry name" value="GNAT_dom"/>
</dbReference>
<feature type="domain" description="N-acetyltransferase" evidence="1">
    <location>
        <begin position="58"/>
        <end position="187"/>
    </location>
</feature>
<sequence length="225" mass="26410">MAFRLEEINADQDFPELIQCEWEAYENPEQNFFRLFCPIVGSHPNARQESLEECTARQREWHLSDPTSYWQKVVDTGTGKIVAGALWKICSRNPFEKQEHESAYWYPEGDRREYVNAALELFEAPRSRLAPVPQVYLNIIFTLPGYRRKGIADMIMEWGEAKAAQMHVDMWLDATIYGIPLYKKHGFMIVNENNLCPQRESPSKEWEAIDRELSPMVMWQMKKSV</sequence>
<dbReference type="InterPro" id="IPR016181">
    <property type="entry name" value="Acyl_CoA_acyltransferase"/>
</dbReference>
<dbReference type="Proteomes" id="UP000800092">
    <property type="component" value="Unassembled WGS sequence"/>
</dbReference>
<organism evidence="2 3">
    <name type="scientific">Viridothelium virens</name>
    <name type="common">Speckled blister lichen</name>
    <name type="synonym">Trypethelium virens</name>
    <dbReference type="NCBI Taxonomy" id="1048519"/>
    <lineage>
        <taxon>Eukaryota</taxon>
        <taxon>Fungi</taxon>
        <taxon>Dikarya</taxon>
        <taxon>Ascomycota</taxon>
        <taxon>Pezizomycotina</taxon>
        <taxon>Dothideomycetes</taxon>
        <taxon>Dothideomycetes incertae sedis</taxon>
        <taxon>Trypetheliales</taxon>
        <taxon>Trypetheliaceae</taxon>
        <taxon>Viridothelium</taxon>
    </lineage>
</organism>
<dbReference type="Gene3D" id="3.40.630.30">
    <property type="match status" value="1"/>
</dbReference>
<dbReference type="OrthoDB" id="410198at2759"/>
<dbReference type="PANTHER" id="PTHR42791">
    <property type="entry name" value="GNAT FAMILY ACETYLTRANSFERASE"/>
    <property type="match status" value="1"/>
</dbReference>
<name>A0A6A6H9B7_VIRVR</name>
<dbReference type="SUPFAM" id="SSF55729">
    <property type="entry name" value="Acyl-CoA N-acyltransferases (Nat)"/>
    <property type="match status" value="1"/>
</dbReference>
<dbReference type="AlphaFoldDB" id="A0A6A6H9B7"/>
<dbReference type="InterPro" id="IPR052523">
    <property type="entry name" value="Trichothecene_AcTrans"/>
</dbReference>
<dbReference type="Pfam" id="PF00583">
    <property type="entry name" value="Acetyltransf_1"/>
    <property type="match status" value="1"/>
</dbReference>
<evidence type="ECO:0000313" key="2">
    <source>
        <dbReference type="EMBL" id="KAF2234645.1"/>
    </source>
</evidence>
<dbReference type="GO" id="GO:0016747">
    <property type="term" value="F:acyltransferase activity, transferring groups other than amino-acyl groups"/>
    <property type="evidence" value="ECO:0007669"/>
    <property type="project" value="InterPro"/>
</dbReference>
<dbReference type="EMBL" id="ML991797">
    <property type="protein sequence ID" value="KAF2234645.1"/>
    <property type="molecule type" value="Genomic_DNA"/>
</dbReference>
<keyword evidence="3" id="KW-1185">Reference proteome</keyword>
<evidence type="ECO:0000259" key="1">
    <source>
        <dbReference type="Pfam" id="PF00583"/>
    </source>
</evidence>